<evidence type="ECO:0000256" key="1">
    <source>
        <dbReference type="SAM" id="MobiDB-lite"/>
    </source>
</evidence>
<dbReference type="InterPro" id="IPR007226">
    <property type="entry name" value="SRS_dom"/>
</dbReference>
<evidence type="ECO:0000256" key="2">
    <source>
        <dbReference type="SAM" id="SignalP"/>
    </source>
</evidence>
<feature type="region of interest" description="Disordered" evidence="1">
    <location>
        <begin position="33"/>
        <end position="54"/>
    </location>
</feature>
<gene>
    <name evidence="4" type="ORF">BESB_033770</name>
</gene>
<dbReference type="GO" id="GO:0016020">
    <property type="term" value="C:membrane"/>
    <property type="evidence" value="ECO:0007669"/>
    <property type="project" value="InterPro"/>
</dbReference>
<evidence type="ECO:0000313" key="5">
    <source>
        <dbReference type="Proteomes" id="UP000224006"/>
    </source>
</evidence>
<keyword evidence="5" id="KW-1185">Reference proteome</keyword>
<dbReference type="InterPro" id="IPR036755">
    <property type="entry name" value="SRS_dom_sf"/>
</dbReference>
<dbReference type="GeneID" id="40308358"/>
<feature type="chain" id="PRO_5012315308" description="SRS domain-containing protein" evidence="2">
    <location>
        <begin position="32"/>
        <end position="348"/>
    </location>
</feature>
<keyword evidence="2" id="KW-0732">Signal</keyword>
<sequence length="348" mass="36678">MSALHISMAQFCVCVGVIAVICLTGPGRVYGEPPGAPPHSPDNGAQVCDQATGEEPEKRIQLTLDDEKEAVSFKCTADKTKVVLEPNPAKSNVYVGSDCSPASKKELQSELLSAELTESPEGDQGDNTVKTYTLRLSPEKRKEINLCYVCKITKASVGRSRGRSGPDVQETTVCQVHIAVKKPKAEQSGPDQPHASDPKTECRSGSVTATASKEKPLSFKCGDGMMLTPTSLTKVFDDKDERCEAETDLQSLFDGELEQGKLGDGTYTLNVKKPPANTTPICYQCVREAGGTDSSQVPPPRGAGMVDGKCLLKISVAGTSGISSSAGLSVRHLLSGGGVAAALLFMAV</sequence>
<dbReference type="VEuPathDB" id="ToxoDB:BESB_033770"/>
<comment type="caution">
    <text evidence="4">The sequence shown here is derived from an EMBL/GenBank/DDBJ whole genome shotgun (WGS) entry which is preliminary data.</text>
</comment>
<protein>
    <recommendedName>
        <fullName evidence="3">SRS domain-containing protein</fullName>
    </recommendedName>
</protein>
<feature type="signal peptide" evidence="2">
    <location>
        <begin position="1"/>
        <end position="31"/>
    </location>
</feature>
<feature type="domain" description="SRS" evidence="3">
    <location>
        <begin position="48"/>
        <end position="180"/>
    </location>
</feature>
<dbReference type="Pfam" id="PF04092">
    <property type="entry name" value="SAG"/>
    <property type="match status" value="2"/>
</dbReference>
<feature type="region of interest" description="Disordered" evidence="1">
    <location>
        <begin position="181"/>
        <end position="209"/>
    </location>
</feature>
<accession>A0A2A9MG78</accession>
<organism evidence="4 5">
    <name type="scientific">Besnoitia besnoiti</name>
    <name type="common">Apicomplexan protozoan</name>
    <dbReference type="NCBI Taxonomy" id="94643"/>
    <lineage>
        <taxon>Eukaryota</taxon>
        <taxon>Sar</taxon>
        <taxon>Alveolata</taxon>
        <taxon>Apicomplexa</taxon>
        <taxon>Conoidasida</taxon>
        <taxon>Coccidia</taxon>
        <taxon>Eucoccidiorida</taxon>
        <taxon>Eimeriorina</taxon>
        <taxon>Sarcocystidae</taxon>
        <taxon>Besnoitia</taxon>
    </lineage>
</organism>
<reference evidence="4 5" key="1">
    <citation type="submission" date="2017-09" db="EMBL/GenBank/DDBJ databases">
        <title>Genome sequencing of Besnoitia besnoiti strain Bb-Ger1.</title>
        <authorList>
            <person name="Schares G."/>
            <person name="Venepally P."/>
            <person name="Lorenzi H.A."/>
        </authorList>
    </citation>
    <scope>NUCLEOTIDE SEQUENCE [LARGE SCALE GENOMIC DNA]</scope>
    <source>
        <strain evidence="4 5">Bb-Ger1</strain>
    </source>
</reference>
<dbReference type="EMBL" id="NWUJ01000002">
    <property type="protein sequence ID" value="PFH36919.1"/>
    <property type="molecule type" value="Genomic_DNA"/>
</dbReference>
<evidence type="ECO:0000259" key="3">
    <source>
        <dbReference type="Pfam" id="PF04092"/>
    </source>
</evidence>
<dbReference type="Gene3D" id="2.60.40.1320">
    <property type="entry name" value="SRS domain"/>
    <property type="match status" value="2"/>
</dbReference>
<dbReference type="AlphaFoldDB" id="A0A2A9MG78"/>
<evidence type="ECO:0000313" key="4">
    <source>
        <dbReference type="EMBL" id="PFH36919.1"/>
    </source>
</evidence>
<dbReference type="KEGG" id="bbes:BESB_033770"/>
<dbReference type="Proteomes" id="UP000224006">
    <property type="component" value="Chromosome II"/>
</dbReference>
<proteinExistence type="predicted"/>
<feature type="domain" description="SRS" evidence="3">
    <location>
        <begin position="203"/>
        <end position="316"/>
    </location>
</feature>
<name>A0A2A9MG78_BESBE</name>
<dbReference type="RefSeq" id="XP_029220928.1">
    <property type="nucleotide sequence ID" value="XM_029361963.1"/>
</dbReference>
<dbReference type="SUPFAM" id="SSF74877">
    <property type="entry name" value="Major surface antigen p30, SAG1"/>
    <property type="match status" value="1"/>
</dbReference>